<protein>
    <submittedName>
        <fullName evidence="2">Uncharacterized protein</fullName>
    </submittedName>
</protein>
<evidence type="ECO:0000256" key="1">
    <source>
        <dbReference type="SAM" id="MobiDB-lite"/>
    </source>
</evidence>
<gene>
    <name evidence="2" type="ORF">STCU_10766</name>
</gene>
<keyword evidence="3" id="KW-1185">Reference proteome</keyword>
<feature type="compositionally biased region" description="Polar residues" evidence="1">
    <location>
        <begin position="228"/>
        <end position="243"/>
    </location>
</feature>
<dbReference type="Proteomes" id="UP000015354">
    <property type="component" value="Unassembled WGS sequence"/>
</dbReference>
<feature type="region of interest" description="Disordered" evidence="1">
    <location>
        <begin position="211"/>
        <end position="248"/>
    </location>
</feature>
<accession>S9TK40</accession>
<dbReference type="EMBL" id="ATMH01010624">
    <property type="protein sequence ID" value="EPY17189.1"/>
    <property type="molecule type" value="Genomic_DNA"/>
</dbReference>
<evidence type="ECO:0000313" key="2">
    <source>
        <dbReference type="EMBL" id="EPY17189.1"/>
    </source>
</evidence>
<dbReference type="AlphaFoldDB" id="S9TK40"/>
<comment type="caution">
    <text evidence="2">The sequence shown here is derived from an EMBL/GenBank/DDBJ whole genome shotgun (WGS) entry which is preliminary data.</text>
</comment>
<name>S9TK40_9TRYP</name>
<sequence length="283" mass="30301">MSTMSHLSMWYNDDSESVAPSLKVPQMTALPSATGSSLLEYTSPLSFTDMLNYYECITGEHAAGRSLYCSMSEPCVMMLTGSDSDLSGSRQSVSMRDVHIAAPTVVPQKGPTELVEGIQSLRPADNMRRLSVVSPLLNDSDVGAHKTARKSNPLAVPEIHEDPTTSLSTHFMREGQDAHCNTENTSGAPLCAAYFQNVSEVRMTAADQMEVAQLSRPSAPQRGAGATRENSALRIQSQGSTTALPHAPRRQSVLHAAVCTAALAGGGQKRRGGLVITLKYIHV</sequence>
<proteinExistence type="predicted"/>
<reference evidence="2 3" key="1">
    <citation type="journal article" date="2013" name="PLoS ONE">
        <title>Predicting the Proteins of Angomonas deanei, Strigomonas culicis and Their Respective Endosymbionts Reveals New Aspects of the Trypanosomatidae Family.</title>
        <authorList>
            <person name="Motta M.C."/>
            <person name="Martins A.C."/>
            <person name="de Souza S.S."/>
            <person name="Catta-Preta C.M."/>
            <person name="Silva R."/>
            <person name="Klein C.C."/>
            <person name="de Almeida L.G."/>
            <person name="de Lima Cunha O."/>
            <person name="Ciapina L.P."/>
            <person name="Brocchi M."/>
            <person name="Colabardini A.C."/>
            <person name="de Araujo Lima B."/>
            <person name="Machado C.R."/>
            <person name="de Almeida Soares C.M."/>
            <person name="Probst C.M."/>
            <person name="de Menezes C.B."/>
            <person name="Thompson C.E."/>
            <person name="Bartholomeu D.C."/>
            <person name="Gradia D.F."/>
            <person name="Pavoni D.P."/>
            <person name="Grisard E.C."/>
            <person name="Fantinatti-Garboggini F."/>
            <person name="Marchini F.K."/>
            <person name="Rodrigues-Luiz G.F."/>
            <person name="Wagner G."/>
            <person name="Goldman G.H."/>
            <person name="Fietto J.L."/>
            <person name="Elias M.C."/>
            <person name="Goldman M.H."/>
            <person name="Sagot M.F."/>
            <person name="Pereira M."/>
            <person name="Stoco P.H."/>
            <person name="de Mendonca-Neto R.P."/>
            <person name="Teixeira S.M."/>
            <person name="Maciel T.E."/>
            <person name="de Oliveira Mendes T.A."/>
            <person name="Urmenyi T.P."/>
            <person name="de Souza W."/>
            <person name="Schenkman S."/>
            <person name="de Vasconcelos A.T."/>
        </authorList>
    </citation>
    <scope>NUCLEOTIDE SEQUENCE [LARGE SCALE GENOMIC DNA]</scope>
</reference>
<evidence type="ECO:0000313" key="3">
    <source>
        <dbReference type="Proteomes" id="UP000015354"/>
    </source>
</evidence>
<organism evidence="2 3">
    <name type="scientific">Strigomonas culicis</name>
    <dbReference type="NCBI Taxonomy" id="28005"/>
    <lineage>
        <taxon>Eukaryota</taxon>
        <taxon>Discoba</taxon>
        <taxon>Euglenozoa</taxon>
        <taxon>Kinetoplastea</taxon>
        <taxon>Metakinetoplastina</taxon>
        <taxon>Trypanosomatida</taxon>
        <taxon>Trypanosomatidae</taxon>
        <taxon>Strigomonadinae</taxon>
        <taxon>Strigomonas</taxon>
    </lineage>
</organism>